<evidence type="ECO:0000256" key="11">
    <source>
        <dbReference type="ARBA" id="ARBA00022759"/>
    </source>
</evidence>
<evidence type="ECO:0000256" key="12">
    <source>
        <dbReference type="ARBA" id="ARBA00022801"/>
    </source>
</evidence>
<evidence type="ECO:0000256" key="4">
    <source>
        <dbReference type="ARBA" id="ARBA00004496"/>
    </source>
</evidence>
<evidence type="ECO:0000313" key="19">
    <source>
        <dbReference type="Proteomes" id="UP000605253"/>
    </source>
</evidence>
<keyword evidence="10 14" id="KW-0479">Metal-binding</keyword>
<dbReference type="SUPFAM" id="SSF53098">
    <property type="entry name" value="Ribonuclease H-like"/>
    <property type="match status" value="1"/>
</dbReference>
<feature type="domain" description="RNase H type-2" evidence="17">
    <location>
        <begin position="1"/>
        <end position="187"/>
    </location>
</feature>
<dbReference type="CDD" id="cd07182">
    <property type="entry name" value="RNase_HII_bacteria_HII_like"/>
    <property type="match status" value="1"/>
</dbReference>
<comment type="subcellular location">
    <subcellularLocation>
        <location evidence="4 14">Cytoplasm</location>
    </subcellularLocation>
</comment>
<dbReference type="PANTHER" id="PTHR10954:SF18">
    <property type="entry name" value="RIBONUCLEASE HII"/>
    <property type="match status" value="1"/>
</dbReference>
<dbReference type="Gene3D" id="3.30.420.10">
    <property type="entry name" value="Ribonuclease H-like superfamily/Ribonuclease H"/>
    <property type="match status" value="1"/>
</dbReference>
<dbReference type="GO" id="GO:0043137">
    <property type="term" value="P:DNA replication, removal of RNA primer"/>
    <property type="evidence" value="ECO:0007669"/>
    <property type="project" value="TreeGrafter"/>
</dbReference>
<comment type="function">
    <text evidence="3 14 16">Endonuclease that specifically degrades the RNA of RNA-DNA hybrids.</text>
</comment>
<dbReference type="InterPro" id="IPR001352">
    <property type="entry name" value="RNase_HII/HIII"/>
</dbReference>
<feature type="binding site" evidence="14 15">
    <location>
        <position position="6"/>
    </location>
    <ligand>
        <name>a divalent metal cation</name>
        <dbReference type="ChEBI" id="CHEBI:60240"/>
    </ligand>
</feature>
<comment type="similarity">
    <text evidence="5 14 16">Belongs to the RNase HII family.</text>
</comment>
<reference evidence="18" key="2">
    <citation type="submission" date="2020-09" db="EMBL/GenBank/DDBJ databases">
        <authorList>
            <person name="Sun Q."/>
            <person name="Zhou Y."/>
        </authorList>
    </citation>
    <scope>NUCLEOTIDE SEQUENCE</scope>
    <source>
        <strain evidence="18">CGMCC 1.12181</strain>
    </source>
</reference>
<proteinExistence type="inferred from homology"/>
<feature type="binding site" evidence="14 15">
    <location>
        <position position="7"/>
    </location>
    <ligand>
        <name>a divalent metal cation</name>
        <dbReference type="ChEBI" id="CHEBI:60240"/>
    </ligand>
</feature>
<gene>
    <name evidence="14 18" type="primary">rnhB</name>
    <name evidence="18" type="ORF">GCM10011365_02790</name>
</gene>
<evidence type="ECO:0000256" key="13">
    <source>
        <dbReference type="ARBA" id="ARBA00023211"/>
    </source>
</evidence>
<dbReference type="NCBIfam" id="NF000595">
    <property type="entry name" value="PRK00015.1-3"/>
    <property type="match status" value="1"/>
</dbReference>
<evidence type="ECO:0000256" key="7">
    <source>
        <dbReference type="ARBA" id="ARBA00019179"/>
    </source>
</evidence>
<dbReference type="GO" id="GO:0030145">
    <property type="term" value="F:manganese ion binding"/>
    <property type="evidence" value="ECO:0007669"/>
    <property type="project" value="UniProtKB-UniRule"/>
</dbReference>
<dbReference type="GO" id="GO:0032299">
    <property type="term" value="C:ribonuclease H2 complex"/>
    <property type="evidence" value="ECO:0007669"/>
    <property type="project" value="TreeGrafter"/>
</dbReference>
<dbReference type="Pfam" id="PF01351">
    <property type="entry name" value="RNase_HII"/>
    <property type="match status" value="1"/>
</dbReference>
<evidence type="ECO:0000313" key="18">
    <source>
        <dbReference type="EMBL" id="GGF85217.1"/>
    </source>
</evidence>
<evidence type="ECO:0000256" key="9">
    <source>
        <dbReference type="ARBA" id="ARBA00022722"/>
    </source>
</evidence>
<protein>
    <recommendedName>
        <fullName evidence="7 14">Ribonuclease HII</fullName>
        <shortName evidence="14">RNase HII</shortName>
        <ecNumber evidence="6 14">3.1.26.4</ecNumber>
    </recommendedName>
</protein>
<dbReference type="InterPro" id="IPR012337">
    <property type="entry name" value="RNaseH-like_sf"/>
</dbReference>
<dbReference type="GO" id="GO:0004523">
    <property type="term" value="F:RNA-DNA hybrid ribonuclease activity"/>
    <property type="evidence" value="ECO:0007669"/>
    <property type="project" value="UniProtKB-UniRule"/>
</dbReference>
<comment type="caution">
    <text evidence="18">The sequence shown here is derived from an EMBL/GenBank/DDBJ whole genome shotgun (WGS) entry which is preliminary data.</text>
</comment>
<evidence type="ECO:0000259" key="17">
    <source>
        <dbReference type="PROSITE" id="PS51975"/>
    </source>
</evidence>
<comment type="cofactor">
    <cofactor evidence="2">
        <name>Mg(2+)</name>
        <dbReference type="ChEBI" id="CHEBI:18420"/>
    </cofactor>
</comment>
<dbReference type="GO" id="GO:0003723">
    <property type="term" value="F:RNA binding"/>
    <property type="evidence" value="ECO:0007669"/>
    <property type="project" value="UniProtKB-UniRule"/>
</dbReference>
<evidence type="ECO:0000256" key="8">
    <source>
        <dbReference type="ARBA" id="ARBA00022490"/>
    </source>
</evidence>
<dbReference type="Proteomes" id="UP000605253">
    <property type="component" value="Unassembled WGS sequence"/>
</dbReference>
<keyword evidence="12 14" id="KW-0378">Hydrolase</keyword>
<dbReference type="InterPro" id="IPR022898">
    <property type="entry name" value="RNase_HII"/>
</dbReference>
<dbReference type="GO" id="GO:0006298">
    <property type="term" value="P:mismatch repair"/>
    <property type="evidence" value="ECO:0007669"/>
    <property type="project" value="TreeGrafter"/>
</dbReference>
<evidence type="ECO:0000256" key="5">
    <source>
        <dbReference type="ARBA" id="ARBA00007383"/>
    </source>
</evidence>
<evidence type="ECO:0000256" key="2">
    <source>
        <dbReference type="ARBA" id="ARBA00001946"/>
    </source>
</evidence>
<keyword evidence="11 14" id="KW-0255">Endonuclease</keyword>
<evidence type="ECO:0000256" key="15">
    <source>
        <dbReference type="PROSITE-ProRule" id="PRU01319"/>
    </source>
</evidence>
<comment type="catalytic activity">
    <reaction evidence="1 14 15 16">
        <text>Endonucleolytic cleavage to 5'-phosphomonoester.</text>
        <dbReference type="EC" id="3.1.26.4"/>
    </reaction>
</comment>
<dbReference type="FunFam" id="3.30.420.10:FF:000006">
    <property type="entry name" value="Ribonuclease HII"/>
    <property type="match status" value="1"/>
</dbReference>
<dbReference type="EC" id="3.1.26.4" evidence="6 14"/>
<dbReference type="EMBL" id="BMEO01000001">
    <property type="protein sequence ID" value="GGF85217.1"/>
    <property type="molecule type" value="Genomic_DNA"/>
</dbReference>
<dbReference type="PANTHER" id="PTHR10954">
    <property type="entry name" value="RIBONUCLEASE H2 SUBUNIT A"/>
    <property type="match status" value="1"/>
</dbReference>
<dbReference type="RefSeq" id="WP_188363873.1">
    <property type="nucleotide sequence ID" value="NZ_BAABJF010000011.1"/>
</dbReference>
<dbReference type="InterPro" id="IPR024567">
    <property type="entry name" value="RNase_HII/HIII_dom"/>
</dbReference>
<evidence type="ECO:0000256" key="6">
    <source>
        <dbReference type="ARBA" id="ARBA00012180"/>
    </source>
</evidence>
<name>A0A917FJ14_9GAMM</name>
<sequence length="188" mass="20101">MIAGVDEAGRGPLAGPVTVAAVILKTIPAGLNDSKKLSEAKRLALLPAIKAAAVSWSVVDVSPKEIDARNILQATLWGMQQAVLQLKKTPQEVLVDGNREPNLVIPCRAIVGGDGLVACISAASIIAKCHRDALMQAAHLQFPQYGFHQHKGYPTRAHMTALQRYGPCDIHRRSFAPVKAAQQSGLFL</sequence>
<evidence type="ECO:0000256" key="14">
    <source>
        <dbReference type="HAMAP-Rule" id="MF_00052"/>
    </source>
</evidence>
<evidence type="ECO:0000256" key="3">
    <source>
        <dbReference type="ARBA" id="ARBA00004065"/>
    </source>
</evidence>
<evidence type="ECO:0000256" key="10">
    <source>
        <dbReference type="ARBA" id="ARBA00022723"/>
    </source>
</evidence>
<reference evidence="18" key="1">
    <citation type="journal article" date="2014" name="Int. J. Syst. Evol. Microbiol.">
        <title>Complete genome sequence of Corynebacterium casei LMG S-19264T (=DSM 44701T), isolated from a smear-ripened cheese.</title>
        <authorList>
            <consortium name="US DOE Joint Genome Institute (JGI-PGF)"/>
            <person name="Walter F."/>
            <person name="Albersmeier A."/>
            <person name="Kalinowski J."/>
            <person name="Ruckert C."/>
        </authorList>
    </citation>
    <scope>NUCLEOTIDE SEQUENCE</scope>
    <source>
        <strain evidence="18">CGMCC 1.12181</strain>
    </source>
</reference>
<keyword evidence="13 14" id="KW-0464">Manganese</keyword>
<dbReference type="HAMAP" id="MF_00052_B">
    <property type="entry name" value="RNase_HII_B"/>
    <property type="match status" value="1"/>
</dbReference>
<comment type="cofactor">
    <cofactor evidence="14 15">
        <name>Mn(2+)</name>
        <dbReference type="ChEBI" id="CHEBI:29035"/>
    </cofactor>
    <cofactor evidence="14 15">
        <name>Mg(2+)</name>
        <dbReference type="ChEBI" id="CHEBI:18420"/>
    </cofactor>
    <text evidence="14 15">Manganese or magnesium. Binds 1 divalent metal ion per monomer in the absence of substrate. May bind a second metal ion after substrate binding.</text>
</comment>
<dbReference type="PROSITE" id="PS51975">
    <property type="entry name" value="RNASE_H_2"/>
    <property type="match status" value="1"/>
</dbReference>
<keyword evidence="19" id="KW-1185">Reference proteome</keyword>
<dbReference type="AlphaFoldDB" id="A0A917FJ14"/>
<evidence type="ECO:0000256" key="16">
    <source>
        <dbReference type="RuleBase" id="RU003515"/>
    </source>
</evidence>
<keyword evidence="9 14" id="KW-0540">Nuclease</keyword>
<dbReference type="InterPro" id="IPR036397">
    <property type="entry name" value="RNaseH_sf"/>
</dbReference>
<feature type="binding site" evidence="14 15">
    <location>
        <position position="96"/>
    </location>
    <ligand>
        <name>a divalent metal cation</name>
        <dbReference type="ChEBI" id="CHEBI:60240"/>
    </ligand>
</feature>
<evidence type="ECO:0000256" key="1">
    <source>
        <dbReference type="ARBA" id="ARBA00000077"/>
    </source>
</evidence>
<organism evidence="18 19">
    <name type="scientific">Marinicella pacifica</name>
    <dbReference type="NCBI Taxonomy" id="1171543"/>
    <lineage>
        <taxon>Bacteria</taxon>
        <taxon>Pseudomonadati</taxon>
        <taxon>Pseudomonadota</taxon>
        <taxon>Gammaproteobacteria</taxon>
        <taxon>Lysobacterales</taxon>
        <taxon>Marinicellaceae</taxon>
        <taxon>Marinicella</taxon>
    </lineage>
</organism>
<accession>A0A917FJ14</accession>
<keyword evidence="8 14" id="KW-0963">Cytoplasm</keyword>
<dbReference type="GO" id="GO:0005737">
    <property type="term" value="C:cytoplasm"/>
    <property type="evidence" value="ECO:0007669"/>
    <property type="project" value="UniProtKB-SubCell"/>
</dbReference>